<dbReference type="Proteomes" id="UP000692954">
    <property type="component" value="Unassembled WGS sequence"/>
</dbReference>
<gene>
    <name evidence="4" type="ORF">PSON_ATCC_30995.1.T1810006</name>
</gene>
<dbReference type="GO" id="GO:0005770">
    <property type="term" value="C:late endosome"/>
    <property type="evidence" value="ECO:0007669"/>
    <property type="project" value="TreeGrafter"/>
</dbReference>
<dbReference type="Pfam" id="PF00400">
    <property type="entry name" value="WD40"/>
    <property type="match status" value="2"/>
</dbReference>
<dbReference type="OrthoDB" id="289510at2759"/>
<dbReference type="PROSITE" id="PS50011">
    <property type="entry name" value="PROTEIN_KINASE_DOM"/>
    <property type="match status" value="1"/>
</dbReference>
<dbReference type="GO" id="GO:0034271">
    <property type="term" value="C:phosphatidylinositol 3-kinase complex, class III, type I"/>
    <property type="evidence" value="ECO:0007669"/>
    <property type="project" value="TreeGrafter"/>
</dbReference>
<dbReference type="GO" id="GO:0004674">
    <property type="term" value="F:protein serine/threonine kinase activity"/>
    <property type="evidence" value="ECO:0007669"/>
    <property type="project" value="InterPro"/>
</dbReference>
<keyword evidence="1" id="KW-0677">Repeat</keyword>
<evidence type="ECO:0000259" key="3">
    <source>
        <dbReference type="PROSITE" id="PS50011"/>
    </source>
</evidence>
<dbReference type="GO" id="GO:0006623">
    <property type="term" value="P:protein targeting to vacuole"/>
    <property type="evidence" value="ECO:0007669"/>
    <property type="project" value="TreeGrafter"/>
</dbReference>
<dbReference type="PROSITE" id="PS50294">
    <property type="entry name" value="WD_REPEATS_REGION"/>
    <property type="match status" value="1"/>
</dbReference>
<dbReference type="InterPro" id="IPR000719">
    <property type="entry name" value="Prot_kinase_dom"/>
</dbReference>
<evidence type="ECO:0000313" key="5">
    <source>
        <dbReference type="Proteomes" id="UP000692954"/>
    </source>
</evidence>
<dbReference type="GO" id="GO:0034272">
    <property type="term" value="C:phosphatidylinositol 3-kinase complex, class III, type II"/>
    <property type="evidence" value="ECO:0007669"/>
    <property type="project" value="TreeGrafter"/>
</dbReference>
<dbReference type="EMBL" id="CAJJDN010000181">
    <property type="protein sequence ID" value="CAD8127879.1"/>
    <property type="molecule type" value="Genomic_DNA"/>
</dbReference>
<dbReference type="InterPro" id="IPR055231">
    <property type="entry name" value="2AA_helical"/>
</dbReference>
<dbReference type="Pfam" id="PF22956">
    <property type="entry name" value="VPS15-like_hel"/>
    <property type="match status" value="1"/>
</dbReference>
<dbReference type="PANTHER" id="PTHR17583:SF0">
    <property type="entry name" value="PHOSPHOINOSITIDE 3-KINASE REGULATORY SUBUNIT 4"/>
    <property type="match status" value="1"/>
</dbReference>
<comment type="caution">
    <text evidence="4">The sequence shown here is derived from an EMBL/GenBank/DDBJ whole genome shotgun (WGS) entry which is preliminary data.</text>
</comment>
<organism evidence="4 5">
    <name type="scientific">Paramecium sonneborni</name>
    <dbReference type="NCBI Taxonomy" id="65129"/>
    <lineage>
        <taxon>Eukaryota</taxon>
        <taxon>Sar</taxon>
        <taxon>Alveolata</taxon>
        <taxon>Ciliophora</taxon>
        <taxon>Intramacronucleata</taxon>
        <taxon>Oligohymenophorea</taxon>
        <taxon>Peniculida</taxon>
        <taxon>Parameciidae</taxon>
        <taxon>Paramecium</taxon>
    </lineage>
</organism>
<keyword evidence="5" id="KW-1185">Reference proteome</keyword>
<dbReference type="GO" id="GO:0071561">
    <property type="term" value="C:nucleus-vacuole junction"/>
    <property type="evidence" value="ECO:0007669"/>
    <property type="project" value="TreeGrafter"/>
</dbReference>
<feature type="repeat" description="WD" evidence="2">
    <location>
        <begin position="959"/>
        <end position="1000"/>
    </location>
</feature>
<dbReference type="PANTHER" id="PTHR17583">
    <property type="entry name" value="PHOSPHOINOSITIDE 3-KINASE REGULATORY SUBUNIT 4"/>
    <property type="match status" value="1"/>
</dbReference>
<sequence length="1397" mass="165353">MGNTLIDNRGRLDLMKSFETHNTEQDIGVRQRRLSDNKLFKSIHYKMHHQNLVVKVYLILKQLTNNELYIHFQNFQYLMEQFDPFPNLMAFRGLINFGKIEKPSPQEMQNECNKDYLAVSRQMLYMTLEERLQSNYKLPKCFLNFYTLQLLSAVKTLHNLNCYHGHIRSSNILLTSLDYLVLTDFASYKPYYTNEFEVIRNVYESSIQKCTLAPEKYADNQEIQSIVNLTKESIQNLQKMDMFSIGCVIYEIYTGECLFTFQQLLQYRKREFDPLIKVEGIIRNLISNLIDLNANKRYTAQEAFNIFYNSIREDDTYELIQKVCYAINFKGEFMYPDLRIALFREIVTSLQSKQWNYVMPIPLQFISLKKFIDINIKSDHPDKLSEIKLETPKNSNTLAGQIENSENLIYKYQSEIQNSDDDTNSLLTKNKIMSQNFQKILGQKSKQSGRNVLFDSVKNNINKRQNEYILFILWIFNSIRNCRFLQTRLCGLELVEYFLEFIDDSSMYTLIIPNLGQFCEDYEGQTQLYAFSIFLDLLKRRTYPYSSQTEALIFKLYSWEQIKTRLQDMSQNPMLGIKIGDIAEVLQLQNRIEEKDHFLQIIQKKLQDDNQEESIIIIQNIKNVFKYYDTFQTVEIMKLLIASLNKSYLKIPLLEVGFDILKYYAKTDMKKAFLTCLPLNTIQEQALFYTLRMLRKASDQQLLEVDQIKLFIKEISPLVLHHNRWVRDEAQHFITIQLKTFNSLDIYLHILPHIKKYLKEDVPHLDEEIFKNLVQKPISQKFWQENHQFENYVNLNRLQYNQKNYLEEYILKSKRYSETSTQKTNQIQKLPSSNVSQKLFEFFEASFKLNFFKQNAYNIFKEYIKKQKTWDDFNNFSEINFGIDLKNHENYENFKNKFFELQQFKSSTQWINFISFNIIMNQFIQKSYQIQQTEIKYEKSVQRKIVKQFKLKNQLVTTIPEHKDIVTSLQKYSDQNRFISASYDGTIRFYEMNKIQEDFTCGSLHSIQIMDDQNKLERLNTICVLEGADSFIVGTNSGQVSQYKNQVKVTSFTKADSGIKKIVDYDNAFCYVTEKGSLILEDIRTRRTQQLSVNTKCGLASSLIHDNNYTMLSTVNGFLILYDNRCMMQMNIYQLMTKDDKPLPIFNLSQMNRNSLLEGLNSTSDKLIAIGYQSLNNEVAFFDININKNIIQPTLFLHCSQNKNTQIEIPKLKSVLNVENILEQLKRNRIDRSQNDSYYQRQFLIQKQNMNLSSISVKKQLIDNMWKNYVDYSFDDTTSITSLLCLSGRGYNQRLENTIITATKDRSVQSWTLNSDANKYELEFQTNVICSPYNSNRKFKQYMKGNVFIIEDYEIRNPLNTFNQIEHQDRITDMIYLDGEDGYLITGSKDHTIKIWK</sequence>
<dbReference type="InterPro" id="IPR001680">
    <property type="entry name" value="WD40_rpt"/>
</dbReference>
<dbReference type="GO" id="GO:0016236">
    <property type="term" value="P:macroautophagy"/>
    <property type="evidence" value="ECO:0007669"/>
    <property type="project" value="InterPro"/>
</dbReference>
<protein>
    <recommendedName>
        <fullName evidence="3">Protein kinase domain-containing protein</fullName>
    </recommendedName>
</protein>
<dbReference type="PROSITE" id="PS50082">
    <property type="entry name" value="WD_REPEATS_2"/>
    <property type="match status" value="2"/>
</dbReference>
<evidence type="ECO:0000256" key="2">
    <source>
        <dbReference type="PROSITE-ProRule" id="PRU00221"/>
    </source>
</evidence>
<name>A0A8S1RLF8_9CILI</name>
<proteinExistence type="predicted"/>
<feature type="domain" description="Protein kinase" evidence="3">
    <location>
        <begin position="3"/>
        <end position="308"/>
    </location>
</feature>
<feature type="repeat" description="WD" evidence="2">
    <location>
        <begin position="1364"/>
        <end position="1397"/>
    </location>
</feature>
<evidence type="ECO:0000256" key="1">
    <source>
        <dbReference type="ARBA" id="ARBA00022737"/>
    </source>
</evidence>
<keyword evidence="2" id="KW-0853">WD repeat</keyword>
<evidence type="ECO:0000313" key="4">
    <source>
        <dbReference type="EMBL" id="CAD8127879.1"/>
    </source>
</evidence>
<dbReference type="Pfam" id="PF00069">
    <property type="entry name" value="Pkinase"/>
    <property type="match status" value="1"/>
</dbReference>
<dbReference type="InterPro" id="IPR045162">
    <property type="entry name" value="Vps15-like"/>
</dbReference>
<reference evidence="4" key="1">
    <citation type="submission" date="2021-01" db="EMBL/GenBank/DDBJ databases">
        <authorList>
            <consortium name="Genoscope - CEA"/>
            <person name="William W."/>
        </authorList>
    </citation>
    <scope>NUCLEOTIDE SEQUENCE</scope>
</reference>
<dbReference type="SMART" id="SM00220">
    <property type="entry name" value="S_TKc"/>
    <property type="match status" value="1"/>
</dbReference>
<dbReference type="GO" id="GO:0045324">
    <property type="term" value="P:late endosome to vacuole transport"/>
    <property type="evidence" value="ECO:0007669"/>
    <property type="project" value="InterPro"/>
</dbReference>
<dbReference type="SMART" id="SM00320">
    <property type="entry name" value="WD40"/>
    <property type="match status" value="3"/>
</dbReference>
<accession>A0A8S1RLF8</accession>
<dbReference type="GO" id="GO:0005524">
    <property type="term" value="F:ATP binding"/>
    <property type="evidence" value="ECO:0007669"/>
    <property type="project" value="InterPro"/>
</dbReference>